<sequence>MPDLATDVNDLNNLYCHLGLDDTTEDDDLPAATPSKTSSPDKKSPPVAEASAEYEFQAPLDEKLFAVWSVLHDLQSLRREVRSTWRRYSLGHITLLAATVTTDNAMHVAGALDGDLRKEYPDLDSYSAIIDLIGADWYLEELNADRNQHILESAREPNDSHRPVSGPDSTATAISAKELLCIDTWTGLGGFAMLMQSFRTPEHPYFKDRSPETKSSPHPFFCHLYTMAKDFHGMLTSFKKPLDAWTQLGPCLDKATRYILSTATGCAIDTAAVSCLQMYVGIHDALNGNLERGIQEAEEILADVRASFERSDAFLASAAAYSKVFHSQHDTSGSREARTMLTKCEDKEGSATWEWVWTLARPHTTILPDTVIRALPLLAMWCSYITLLAWQTYGSHHSNYGNTILAVSHLYTAARISGHLEVVWEDMEAFINAQNQQSCFLRHSDDKILTLAKHFSMALGLTLTRGNSKGGVTDALEAYYTFLRTYAATQGIRDQDIARQWKDTKRLSPSQLVSTLTEIFLEQETKLRTDLIGLADFCKELLGRVCPLILSTPQMTKEIRGLNNRHFHVLELVYHTLWDAGIAEMRGVERGTDCLRRAASELPTVLSKPGAGTRFLHQKMRLCSQHVPDELQPARRYGDTHIPPPDISAYGISSTSWQDPESTEPCFRVGVGMIEQILHTIPTLDEWIASHGGEPASMQEYQLQVAHYCEKLFVGKFADLPAETQSEMLQRLLTRRRQQGKTASEISLSSGLAWEAV</sequence>
<organism evidence="3 4">
    <name type="scientific">Passalora fulva</name>
    <name type="common">Tomato leaf mold</name>
    <name type="synonym">Cladosporium fulvum</name>
    <dbReference type="NCBI Taxonomy" id="5499"/>
    <lineage>
        <taxon>Eukaryota</taxon>
        <taxon>Fungi</taxon>
        <taxon>Dikarya</taxon>
        <taxon>Ascomycota</taxon>
        <taxon>Pezizomycotina</taxon>
        <taxon>Dothideomycetes</taxon>
        <taxon>Dothideomycetidae</taxon>
        <taxon>Mycosphaerellales</taxon>
        <taxon>Mycosphaerellaceae</taxon>
        <taxon>Fulvia</taxon>
    </lineage>
</organism>
<dbReference type="Pfam" id="PF20253">
    <property type="entry name" value="DUF6604"/>
    <property type="match status" value="1"/>
</dbReference>
<evidence type="ECO:0000313" key="4">
    <source>
        <dbReference type="Proteomes" id="UP000756132"/>
    </source>
</evidence>
<evidence type="ECO:0000256" key="1">
    <source>
        <dbReference type="SAM" id="MobiDB-lite"/>
    </source>
</evidence>
<reference evidence="3" key="1">
    <citation type="submission" date="2021-12" db="EMBL/GenBank/DDBJ databases">
        <authorList>
            <person name="Zaccaron A."/>
            <person name="Stergiopoulos I."/>
        </authorList>
    </citation>
    <scope>NUCLEOTIDE SEQUENCE</scope>
    <source>
        <strain evidence="3">Race5_Kim</strain>
    </source>
</reference>
<dbReference type="KEGG" id="ffu:CLAFUR5_08023"/>
<feature type="domain" description="DUF6604" evidence="2">
    <location>
        <begin position="6"/>
        <end position="112"/>
    </location>
</feature>
<dbReference type="AlphaFoldDB" id="A0A9Q8LCC3"/>
<evidence type="ECO:0000313" key="3">
    <source>
        <dbReference type="EMBL" id="UJO14779.1"/>
    </source>
</evidence>
<gene>
    <name evidence="3" type="ORF">CLAFUR5_08023</name>
</gene>
<dbReference type="InterPro" id="IPR046539">
    <property type="entry name" value="DUF6604"/>
</dbReference>
<dbReference type="Proteomes" id="UP000756132">
    <property type="component" value="Chromosome 3"/>
</dbReference>
<name>A0A9Q8LCC3_PASFU</name>
<dbReference type="PANTHER" id="PTHR38795">
    <property type="entry name" value="DUF6604 DOMAIN-CONTAINING PROTEIN"/>
    <property type="match status" value="1"/>
</dbReference>
<dbReference type="RefSeq" id="XP_047759145.1">
    <property type="nucleotide sequence ID" value="XM_047907171.1"/>
</dbReference>
<protein>
    <recommendedName>
        <fullName evidence="2">DUF6604 domain-containing protein</fullName>
    </recommendedName>
</protein>
<reference evidence="3" key="2">
    <citation type="journal article" date="2022" name="Microb. Genom.">
        <title>A chromosome-scale genome assembly of the tomato pathogen Cladosporium fulvum reveals a compartmentalized genome architecture and the presence of a dispensable chromosome.</title>
        <authorList>
            <person name="Zaccaron A.Z."/>
            <person name="Chen L.H."/>
            <person name="Samaras A."/>
            <person name="Stergiopoulos I."/>
        </authorList>
    </citation>
    <scope>NUCLEOTIDE SEQUENCE</scope>
    <source>
        <strain evidence="3">Race5_Kim</strain>
    </source>
</reference>
<accession>A0A9Q8LCC3</accession>
<dbReference type="PANTHER" id="PTHR38795:SF1">
    <property type="entry name" value="DUF6604 DOMAIN-CONTAINING PROTEIN"/>
    <property type="match status" value="1"/>
</dbReference>
<dbReference type="OrthoDB" id="5238236at2759"/>
<evidence type="ECO:0000259" key="2">
    <source>
        <dbReference type="Pfam" id="PF20253"/>
    </source>
</evidence>
<dbReference type="EMBL" id="CP090165">
    <property type="protein sequence ID" value="UJO14779.1"/>
    <property type="molecule type" value="Genomic_DNA"/>
</dbReference>
<feature type="region of interest" description="Disordered" evidence="1">
    <location>
        <begin position="25"/>
        <end position="50"/>
    </location>
</feature>
<dbReference type="GeneID" id="71987901"/>
<proteinExistence type="predicted"/>
<keyword evidence="4" id="KW-1185">Reference proteome</keyword>